<dbReference type="EnsemblMetazoa" id="AFAF002555-RA">
    <property type="protein sequence ID" value="AFAF002555-PA"/>
    <property type="gene ID" value="AFAF002555"/>
</dbReference>
<evidence type="ECO:0000313" key="3">
    <source>
        <dbReference type="EnsemblMetazoa" id="AFAF002555-PA"/>
    </source>
</evidence>
<keyword evidence="4" id="KW-1185">Reference proteome</keyword>
<sequence length="130" mass="14135">MGKENEHPPHPPRLNAESVASEPSGPLGLGVGPQQLTGRPAIGRALFCCDSDCSFFERLLKRILRCRQKRSMDGCGGRYCDPRCKPYLLAAINTITATMIVPQMAALAAIVILSMLDAGEATVRTSRHWV</sequence>
<keyword evidence="2" id="KW-1133">Transmembrane helix</keyword>
<feature type="region of interest" description="Disordered" evidence="1">
    <location>
        <begin position="1"/>
        <end position="33"/>
    </location>
</feature>
<reference evidence="3" key="2">
    <citation type="submission" date="2020-05" db="UniProtKB">
        <authorList>
            <consortium name="EnsemblMetazoa"/>
        </authorList>
    </citation>
    <scope>IDENTIFICATION</scope>
    <source>
        <strain evidence="3">FAR1</strain>
    </source>
</reference>
<proteinExistence type="predicted"/>
<feature type="transmembrane region" description="Helical" evidence="2">
    <location>
        <begin position="87"/>
        <end position="116"/>
    </location>
</feature>
<accession>A0A182Q3W2</accession>
<evidence type="ECO:0000256" key="1">
    <source>
        <dbReference type="SAM" id="MobiDB-lite"/>
    </source>
</evidence>
<name>A0A182Q3W2_9DIPT</name>
<dbReference type="VEuPathDB" id="VectorBase:AFAF002555"/>
<keyword evidence="2" id="KW-0472">Membrane</keyword>
<evidence type="ECO:0000256" key="2">
    <source>
        <dbReference type="SAM" id="Phobius"/>
    </source>
</evidence>
<protein>
    <submittedName>
        <fullName evidence="3">Uncharacterized protein</fullName>
    </submittedName>
</protein>
<organism evidence="3 4">
    <name type="scientific">Anopheles farauti</name>
    <dbReference type="NCBI Taxonomy" id="69004"/>
    <lineage>
        <taxon>Eukaryota</taxon>
        <taxon>Metazoa</taxon>
        <taxon>Ecdysozoa</taxon>
        <taxon>Arthropoda</taxon>
        <taxon>Hexapoda</taxon>
        <taxon>Insecta</taxon>
        <taxon>Pterygota</taxon>
        <taxon>Neoptera</taxon>
        <taxon>Endopterygota</taxon>
        <taxon>Diptera</taxon>
        <taxon>Nematocera</taxon>
        <taxon>Culicoidea</taxon>
        <taxon>Culicidae</taxon>
        <taxon>Anophelinae</taxon>
        <taxon>Anopheles</taxon>
    </lineage>
</organism>
<reference evidence="4" key="1">
    <citation type="submission" date="2014-01" db="EMBL/GenBank/DDBJ databases">
        <title>The Genome Sequence of Anopheles farauti FAR1 (V2).</title>
        <authorList>
            <consortium name="The Broad Institute Genomics Platform"/>
            <person name="Neafsey D.E."/>
            <person name="Besansky N."/>
            <person name="Howell P."/>
            <person name="Walton C."/>
            <person name="Young S.K."/>
            <person name="Zeng Q."/>
            <person name="Gargeya S."/>
            <person name="Fitzgerald M."/>
            <person name="Haas B."/>
            <person name="Abouelleil A."/>
            <person name="Allen A.W."/>
            <person name="Alvarado L."/>
            <person name="Arachchi H.M."/>
            <person name="Berlin A.M."/>
            <person name="Chapman S.B."/>
            <person name="Gainer-Dewar J."/>
            <person name="Goldberg J."/>
            <person name="Griggs A."/>
            <person name="Gujja S."/>
            <person name="Hansen M."/>
            <person name="Howarth C."/>
            <person name="Imamovic A."/>
            <person name="Ireland A."/>
            <person name="Larimer J."/>
            <person name="McCowan C."/>
            <person name="Murphy C."/>
            <person name="Pearson M."/>
            <person name="Poon T.W."/>
            <person name="Priest M."/>
            <person name="Roberts A."/>
            <person name="Saif S."/>
            <person name="Shea T."/>
            <person name="Sisk P."/>
            <person name="Sykes S."/>
            <person name="Wortman J."/>
            <person name="Nusbaum C."/>
            <person name="Birren B."/>
        </authorList>
    </citation>
    <scope>NUCLEOTIDE SEQUENCE [LARGE SCALE GENOMIC DNA]</scope>
    <source>
        <strain evidence="4">FAR1</strain>
    </source>
</reference>
<evidence type="ECO:0000313" key="4">
    <source>
        <dbReference type="Proteomes" id="UP000075886"/>
    </source>
</evidence>
<dbReference type="Proteomes" id="UP000075886">
    <property type="component" value="Unassembled WGS sequence"/>
</dbReference>
<keyword evidence="2" id="KW-0812">Transmembrane</keyword>
<dbReference type="AlphaFoldDB" id="A0A182Q3W2"/>
<dbReference type="EMBL" id="AXCN02000610">
    <property type="status" value="NOT_ANNOTATED_CDS"/>
    <property type="molecule type" value="Genomic_DNA"/>
</dbReference>